<keyword evidence="2" id="KW-1185">Reference proteome</keyword>
<evidence type="ECO:0000313" key="1">
    <source>
        <dbReference type="EMBL" id="KAL2482215.1"/>
    </source>
</evidence>
<evidence type="ECO:0000313" key="2">
    <source>
        <dbReference type="Proteomes" id="UP001604277"/>
    </source>
</evidence>
<comment type="caution">
    <text evidence="1">The sequence shown here is derived from an EMBL/GenBank/DDBJ whole genome shotgun (WGS) entry which is preliminary data.</text>
</comment>
<reference evidence="2" key="1">
    <citation type="submission" date="2024-07" db="EMBL/GenBank/DDBJ databases">
        <title>Two chromosome-level genome assemblies of Korean endemic species Abeliophyllum distichum and Forsythia ovata (Oleaceae).</title>
        <authorList>
            <person name="Jang H."/>
        </authorList>
    </citation>
    <scope>NUCLEOTIDE SEQUENCE [LARGE SCALE GENOMIC DNA]</scope>
</reference>
<dbReference type="Proteomes" id="UP001604277">
    <property type="component" value="Unassembled WGS sequence"/>
</dbReference>
<dbReference type="AlphaFoldDB" id="A0ABD1R193"/>
<proteinExistence type="predicted"/>
<sequence>MDLTDHFRVLLTYNNLCMILQYSDECANELCFLVDQLRGGRSENCRRFDGTEVANIKRQRFMELQIRCNRCAEVSIHKRFKLNFVAILIKQFVREISIPLKILSRSCSLSAGFMQALCENPVWQRKGLYLLSHFFDSITACQFNNWAVVCLA</sequence>
<dbReference type="EMBL" id="JBFOLJ010000013">
    <property type="protein sequence ID" value="KAL2482215.1"/>
    <property type="molecule type" value="Genomic_DNA"/>
</dbReference>
<organism evidence="1 2">
    <name type="scientific">Forsythia ovata</name>
    <dbReference type="NCBI Taxonomy" id="205694"/>
    <lineage>
        <taxon>Eukaryota</taxon>
        <taxon>Viridiplantae</taxon>
        <taxon>Streptophyta</taxon>
        <taxon>Embryophyta</taxon>
        <taxon>Tracheophyta</taxon>
        <taxon>Spermatophyta</taxon>
        <taxon>Magnoliopsida</taxon>
        <taxon>eudicotyledons</taxon>
        <taxon>Gunneridae</taxon>
        <taxon>Pentapetalae</taxon>
        <taxon>asterids</taxon>
        <taxon>lamiids</taxon>
        <taxon>Lamiales</taxon>
        <taxon>Oleaceae</taxon>
        <taxon>Forsythieae</taxon>
        <taxon>Forsythia</taxon>
    </lineage>
</organism>
<gene>
    <name evidence="1" type="ORF">Fot_43659</name>
</gene>
<protein>
    <submittedName>
        <fullName evidence="1">Leishmanolysin-like peptidase (Peptidase M8 family)</fullName>
    </submittedName>
</protein>
<accession>A0ABD1R193</accession>
<name>A0ABD1R193_9LAMI</name>